<dbReference type="InterPro" id="IPR010399">
    <property type="entry name" value="Tify_dom"/>
</dbReference>
<dbReference type="PANTHER" id="PTHR46125:SF7">
    <property type="entry name" value="GATA TRANSCRIPTION FACTOR 19-LIKE ISOFORM X1"/>
    <property type="match status" value="1"/>
</dbReference>
<comment type="caution">
    <text evidence="3">The sequence shown here is derived from an EMBL/GenBank/DDBJ whole genome shotgun (WGS) entry which is preliminary data.</text>
</comment>
<reference evidence="3 4" key="1">
    <citation type="journal article" date="2023" name="G3 (Bethesda)">
        <title>A chromosome-length genome assembly and annotation of blackberry (Rubus argutus, cv. 'Hillquist').</title>
        <authorList>
            <person name="Bruna T."/>
            <person name="Aryal R."/>
            <person name="Dudchenko O."/>
            <person name="Sargent D.J."/>
            <person name="Mead D."/>
            <person name="Buti M."/>
            <person name="Cavallini A."/>
            <person name="Hytonen T."/>
            <person name="Andres J."/>
            <person name="Pham M."/>
            <person name="Weisz D."/>
            <person name="Mascagni F."/>
            <person name="Usai G."/>
            <person name="Natali L."/>
            <person name="Bassil N."/>
            <person name="Fernandez G.E."/>
            <person name="Lomsadze A."/>
            <person name="Armour M."/>
            <person name="Olukolu B."/>
            <person name="Poorten T."/>
            <person name="Britton C."/>
            <person name="Davik J."/>
            <person name="Ashrafi H."/>
            <person name="Aiden E.L."/>
            <person name="Borodovsky M."/>
            <person name="Worthington M."/>
        </authorList>
    </citation>
    <scope>NUCLEOTIDE SEQUENCE [LARGE SCALE GENOMIC DNA]</scope>
    <source>
        <strain evidence="3">PI 553951</strain>
    </source>
</reference>
<sequence>MMAAVNPQPLQARPFEENVAGSFQMEDDEGEYEDGGDDAMEEEEDDEVHASSVSVAERGRSTVTASRTSELTLSFEGEVYVFPAVTPEKVSLFHSKSLL</sequence>
<organism evidence="3 4">
    <name type="scientific">Rubus argutus</name>
    <name type="common">Southern blackberry</name>
    <dbReference type="NCBI Taxonomy" id="59490"/>
    <lineage>
        <taxon>Eukaryota</taxon>
        <taxon>Viridiplantae</taxon>
        <taxon>Streptophyta</taxon>
        <taxon>Embryophyta</taxon>
        <taxon>Tracheophyta</taxon>
        <taxon>Spermatophyta</taxon>
        <taxon>Magnoliopsida</taxon>
        <taxon>eudicotyledons</taxon>
        <taxon>Gunneridae</taxon>
        <taxon>Pentapetalae</taxon>
        <taxon>rosids</taxon>
        <taxon>fabids</taxon>
        <taxon>Rosales</taxon>
        <taxon>Rosaceae</taxon>
        <taxon>Rosoideae</taxon>
        <taxon>Rosoideae incertae sedis</taxon>
        <taxon>Rubus</taxon>
    </lineage>
</organism>
<evidence type="ECO:0000256" key="1">
    <source>
        <dbReference type="SAM" id="MobiDB-lite"/>
    </source>
</evidence>
<dbReference type="EMBL" id="JBEDUW010000005">
    <property type="protein sequence ID" value="KAK9930194.1"/>
    <property type="molecule type" value="Genomic_DNA"/>
</dbReference>
<evidence type="ECO:0000259" key="2">
    <source>
        <dbReference type="PROSITE" id="PS51320"/>
    </source>
</evidence>
<evidence type="ECO:0000313" key="3">
    <source>
        <dbReference type="EMBL" id="KAK9930194.1"/>
    </source>
</evidence>
<dbReference type="AlphaFoldDB" id="A0AAW1X2G2"/>
<dbReference type="Pfam" id="PF06200">
    <property type="entry name" value="tify"/>
    <property type="match status" value="1"/>
</dbReference>
<proteinExistence type="predicted"/>
<dbReference type="Proteomes" id="UP001457282">
    <property type="component" value="Unassembled WGS sequence"/>
</dbReference>
<dbReference type="PANTHER" id="PTHR46125">
    <property type="entry name" value="GATA TRANSCRIPTION FACTOR 28"/>
    <property type="match status" value="1"/>
</dbReference>
<protein>
    <recommendedName>
        <fullName evidence="2">Tify domain-containing protein</fullName>
    </recommendedName>
</protein>
<evidence type="ECO:0000313" key="4">
    <source>
        <dbReference type="Proteomes" id="UP001457282"/>
    </source>
</evidence>
<dbReference type="PROSITE" id="PS51320">
    <property type="entry name" value="TIFY"/>
    <property type="match status" value="1"/>
</dbReference>
<feature type="domain" description="Tify" evidence="2">
    <location>
        <begin position="64"/>
        <end position="99"/>
    </location>
</feature>
<name>A0AAW1X2G2_RUBAR</name>
<dbReference type="InterPro" id="IPR045280">
    <property type="entry name" value="TIFY-like"/>
</dbReference>
<gene>
    <name evidence="3" type="ORF">M0R45_027242</name>
</gene>
<feature type="compositionally biased region" description="Acidic residues" evidence="1">
    <location>
        <begin position="25"/>
        <end position="47"/>
    </location>
</feature>
<dbReference type="GO" id="GO:0006355">
    <property type="term" value="P:regulation of DNA-templated transcription"/>
    <property type="evidence" value="ECO:0007669"/>
    <property type="project" value="InterPro"/>
</dbReference>
<keyword evidence="4" id="KW-1185">Reference proteome</keyword>
<accession>A0AAW1X2G2</accession>
<feature type="region of interest" description="Disordered" evidence="1">
    <location>
        <begin position="1"/>
        <end position="66"/>
    </location>
</feature>